<keyword evidence="2" id="KW-1185">Reference proteome</keyword>
<name>H5TRT0_GORO1</name>
<comment type="caution">
    <text evidence="1">The sequence shown here is derived from an EMBL/GenBank/DDBJ whole genome shotgun (WGS) entry which is preliminary data.</text>
</comment>
<proteinExistence type="predicted"/>
<dbReference type="AlphaFoldDB" id="H5TRT0"/>
<evidence type="ECO:0000313" key="2">
    <source>
        <dbReference type="Proteomes" id="UP000005038"/>
    </source>
</evidence>
<sequence length="151" mass="16884">MSDRTCFQIVIYAAPDNEVTAIEHIFEQYDIGYRETSDSESLYKVVLGAHAHSYEIRCGSATDISQELIRHAPGSSWELWEDPAYEWLGDVHRYTPELGLFAAECTSEGCPVFTVAEVLQMVTQTEQSRLRALGEAHRKALTTLGEAIADV</sequence>
<gene>
    <name evidence="1" type="ORF">GOOTI_202_00440</name>
</gene>
<protein>
    <submittedName>
        <fullName evidence="1">Uncharacterized protein</fullName>
    </submittedName>
</protein>
<evidence type="ECO:0000313" key="1">
    <source>
        <dbReference type="EMBL" id="GAB36188.1"/>
    </source>
</evidence>
<dbReference type="EMBL" id="BAFB01000202">
    <property type="protein sequence ID" value="GAB36188.1"/>
    <property type="molecule type" value="Genomic_DNA"/>
</dbReference>
<reference evidence="1" key="1">
    <citation type="submission" date="2012-02" db="EMBL/GenBank/DDBJ databases">
        <title>Whole genome shotgun sequence of Gordonia otitidis NBRC 100426.</title>
        <authorList>
            <person name="Yoshida I."/>
            <person name="Hosoyama A."/>
            <person name="Tsuchikane K."/>
            <person name="Katsumata H."/>
            <person name="Yamazaki S."/>
            <person name="Fujita N."/>
        </authorList>
    </citation>
    <scope>NUCLEOTIDE SEQUENCE [LARGE SCALE GENOMIC DNA]</scope>
    <source>
        <strain evidence="1">NBRC 100426</strain>
    </source>
</reference>
<dbReference type="OrthoDB" id="5198567at2"/>
<accession>H5TRT0</accession>
<organism evidence="1 2">
    <name type="scientific">Gordonia otitidis (strain DSM 44809 / CCUG 52243 / JCM 12355 / NBRC 100426 / IFM 10032)</name>
    <dbReference type="NCBI Taxonomy" id="1108044"/>
    <lineage>
        <taxon>Bacteria</taxon>
        <taxon>Bacillati</taxon>
        <taxon>Actinomycetota</taxon>
        <taxon>Actinomycetes</taxon>
        <taxon>Mycobacteriales</taxon>
        <taxon>Gordoniaceae</taxon>
        <taxon>Gordonia</taxon>
    </lineage>
</organism>
<dbReference type="RefSeq" id="WP_007240372.1">
    <property type="nucleotide sequence ID" value="NZ_BAFB01000202.1"/>
</dbReference>
<dbReference type="Proteomes" id="UP000005038">
    <property type="component" value="Unassembled WGS sequence"/>
</dbReference>